<protein>
    <recommendedName>
        <fullName evidence="2">Reverse transcriptase zinc-binding domain-containing protein</fullName>
    </recommendedName>
</protein>
<proteinExistence type="predicted"/>
<sequence length="360" mass="40711">MNYYNDLTPCSWHNMIWHKKYVPRYSSFVWLCLVGGLKTTDALILINIQADPCCSLCHCSDESNSHIFFECSFSFSILVNIIPCASVLLLKPTILQLLAWINDHEDSIKNFIFLYVCCTIYYIWKERNERRFGNSMKSSSTIVLQIKRRRASSRKAGNQQKHHQDSCDRKENCARKEFPASGNRLKVLKPIGDASKVALPLVALQQKETESIGLLLGLGRLSTKNDLSKGRIGPLPTLSLVPSLTEKTNITFAFNPLDHLLNASLKRISDQLAILQASWASWVSQRAKAKLLSSGEDDLRFLYAKIRSRKNHNILKEIATPLSHFSSHPDIAAAIIQLFDVLFNSPKPLPTHLCLITKES</sequence>
<gene>
    <name evidence="3" type="ORF">M5K25_007620</name>
</gene>
<evidence type="ECO:0000313" key="4">
    <source>
        <dbReference type="Proteomes" id="UP001552299"/>
    </source>
</evidence>
<feature type="domain" description="Reverse transcriptase zinc-binding" evidence="2">
    <location>
        <begin position="9"/>
        <end position="74"/>
    </location>
</feature>
<accession>A0ABD0VFM7</accession>
<evidence type="ECO:0000313" key="3">
    <source>
        <dbReference type="EMBL" id="KAL0923558.1"/>
    </source>
</evidence>
<feature type="region of interest" description="Disordered" evidence="1">
    <location>
        <begin position="149"/>
        <end position="170"/>
    </location>
</feature>
<dbReference type="AlphaFoldDB" id="A0ABD0VFM7"/>
<evidence type="ECO:0000259" key="2">
    <source>
        <dbReference type="Pfam" id="PF13966"/>
    </source>
</evidence>
<comment type="caution">
    <text evidence="3">The sequence shown here is derived from an EMBL/GenBank/DDBJ whole genome shotgun (WGS) entry which is preliminary data.</text>
</comment>
<keyword evidence="4" id="KW-1185">Reference proteome</keyword>
<dbReference type="Proteomes" id="UP001552299">
    <property type="component" value="Unassembled WGS sequence"/>
</dbReference>
<dbReference type="InterPro" id="IPR026960">
    <property type="entry name" value="RVT-Znf"/>
</dbReference>
<organism evidence="3 4">
    <name type="scientific">Dendrobium thyrsiflorum</name>
    <name type="common">Pinecone-like raceme dendrobium</name>
    <name type="synonym">Orchid</name>
    <dbReference type="NCBI Taxonomy" id="117978"/>
    <lineage>
        <taxon>Eukaryota</taxon>
        <taxon>Viridiplantae</taxon>
        <taxon>Streptophyta</taxon>
        <taxon>Embryophyta</taxon>
        <taxon>Tracheophyta</taxon>
        <taxon>Spermatophyta</taxon>
        <taxon>Magnoliopsida</taxon>
        <taxon>Liliopsida</taxon>
        <taxon>Asparagales</taxon>
        <taxon>Orchidaceae</taxon>
        <taxon>Epidendroideae</taxon>
        <taxon>Malaxideae</taxon>
        <taxon>Dendrobiinae</taxon>
        <taxon>Dendrobium</taxon>
    </lineage>
</organism>
<dbReference type="EMBL" id="JANQDX010000006">
    <property type="protein sequence ID" value="KAL0923558.1"/>
    <property type="molecule type" value="Genomic_DNA"/>
</dbReference>
<reference evidence="3 4" key="1">
    <citation type="journal article" date="2024" name="Plant Biotechnol. J.">
        <title>Dendrobium thyrsiflorum genome and its molecular insights into genes involved in important horticultural traits.</title>
        <authorList>
            <person name="Chen B."/>
            <person name="Wang J.Y."/>
            <person name="Zheng P.J."/>
            <person name="Li K.L."/>
            <person name="Liang Y.M."/>
            <person name="Chen X.F."/>
            <person name="Zhang C."/>
            <person name="Zhao X."/>
            <person name="He X."/>
            <person name="Zhang G.Q."/>
            <person name="Liu Z.J."/>
            <person name="Xu Q."/>
        </authorList>
    </citation>
    <scope>NUCLEOTIDE SEQUENCE [LARGE SCALE GENOMIC DNA]</scope>
    <source>
        <strain evidence="3">GZMU011</strain>
    </source>
</reference>
<name>A0ABD0VFM7_DENTH</name>
<dbReference type="Pfam" id="PF13966">
    <property type="entry name" value="zf-RVT"/>
    <property type="match status" value="1"/>
</dbReference>
<evidence type="ECO:0000256" key="1">
    <source>
        <dbReference type="SAM" id="MobiDB-lite"/>
    </source>
</evidence>